<comment type="caution">
    <text evidence="1">The sequence shown here is derived from an EMBL/GenBank/DDBJ whole genome shotgun (WGS) entry which is preliminary data.</text>
</comment>
<dbReference type="Proteomes" id="UP000410049">
    <property type="component" value="Unassembled WGS sequence"/>
</dbReference>
<accession>A0A5M9ZKL0</accession>
<evidence type="ECO:0000313" key="2">
    <source>
        <dbReference type="Proteomes" id="UP000410049"/>
    </source>
</evidence>
<name>A0A5M9ZKL0_9BIFI</name>
<dbReference type="RefSeq" id="WP_150379296.1">
    <property type="nucleotide sequence ID" value="NZ_RZUH01000004.1"/>
</dbReference>
<evidence type="ECO:0000313" key="1">
    <source>
        <dbReference type="EMBL" id="KAA8828130.1"/>
    </source>
</evidence>
<proteinExistence type="predicted"/>
<dbReference type="AlphaFoldDB" id="A0A5M9ZKL0"/>
<protein>
    <submittedName>
        <fullName evidence="1">Uncharacterized protein</fullName>
    </submittedName>
</protein>
<organism evidence="1 2">
    <name type="scientific">Bifidobacterium myosotis</name>
    <dbReference type="NCBI Taxonomy" id="1630166"/>
    <lineage>
        <taxon>Bacteria</taxon>
        <taxon>Bacillati</taxon>
        <taxon>Actinomycetota</taxon>
        <taxon>Actinomycetes</taxon>
        <taxon>Bifidobacteriales</taxon>
        <taxon>Bifidobacteriaceae</taxon>
        <taxon>Bifidobacterium</taxon>
    </lineage>
</organism>
<reference evidence="1 2" key="1">
    <citation type="journal article" date="2019" name="Syst. Appl. Microbiol.">
        <title>Characterization of Bifidobacterium species in feaces of the Egyptian fruit bat: Description of B. vespertilionis sp. nov. and B. rousetti sp. nov.</title>
        <authorList>
            <person name="Modesto M."/>
            <person name="Satti M."/>
            <person name="Watanabe K."/>
            <person name="Puglisi E."/>
            <person name="Morelli L."/>
            <person name="Huang C.-H."/>
            <person name="Liou J.-S."/>
            <person name="Miyashita M."/>
            <person name="Tamura T."/>
            <person name="Saito S."/>
            <person name="Mori K."/>
            <person name="Huang L."/>
            <person name="Sciavilla P."/>
            <person name="Sandri C."/>
            <person name="Spiezio C."/>
            <person name="Vitali F."/>
            <person name="Cavalieri D."/>
            <person name="Perpetuini G."/>
            <person name="Tofalo R."/>
            <person name="Bonetti A."/>
            <person name="Arita M."/>
            <person name="Mattarelli P."/>
        </authorList>
    </citation>
    <scope>NUCLEOTIDE SEQUENCE [LARGE SCALE GENOMIC DNA]</scope>
    <source>
        <strain evidence="1 2">RST17</strain>
    </source>
</reference>
<gene>
    <name evidence="1" type="ORF">EMO91_06730</name>
</gene>
<sequence>MDDIEYRIAAHPDRILDMEAVNPPAGTAASIIRRSPRLPYEARFSTPEGGRVVCFDTEDAARGWIGLMAGRYTASEPWRRRRTAALDVARILDRLEAAPRGDAALDHGRSALMLALNAFVADAGAHAIRGVGAEPLEIATADGGSYGSWEAWAAAALDGAAA</sequence>
<dbReference type="EMBL" id="RZUH01000004">
    <property type="protein sequence ID" value="KAA8828130.1"/>
    <property type="molecule type" value="Genomic_DNA"/>
</dbReference>